<dbReference type="InterPro" id="IPR013085">
    <property type="entry name" value="U1-CZ_Znf_C2H2"/>
</dbReference>
<proteinExistence type="predicted"/>
<organism evidence="6 7">
    <name type="scientific">Solanum commersonii</name>
    <name type="common">Commerson's wild potato</name>
    <name type="synonym">Commerson's nightshade</name>
    <dbReference type="NCBI Taxonomy" id="4109"/>
    <lineage>
        <taxon>Eukaryota</taxon>
        <taxon>Viridiplantae</taxon>
        <taxon>Streptophyta</taxon>
        <taxon>Embryophyta</taxon>
        <taxon>Tracheophyta</taxon>
        <taxon>Spermatophyta</taxon>
        <taxon>Magnoliopsida</taxon>
        <taxon>eudicotyledons</taxon>
        <taxon>Gunneridae</taxon>
        <taxon>Pentapetalae</taxon>
        <taxon>asterids</taxon>
        <taxon>lamiids</taxon>
        <taxon>Solanales</taxon>
        <taxon>Solanaceae</taxon>
        <taxon>Solanoideae</taxon>
        <taxon>Solaneae</taxon>
        <taxon>Solanum</taxon>
    </lineage>
</organism>
<evidence type="ECO:0000256" key="3">
    <source>
        <dbReference type="ARBA" id="ARBA00022833"/>
    </source>
</evidence>
<evidence type="ECO:0000313" key="7">
    <source>
        <dbReference type="Proteomes" id="UP000824120"/>
    </source>
</evidence>
<keyword evidence="7" id="KW-1185">Reference proteome</keyword>
<dbReference type="PANTHER" id="PTHR31148:SF6">
    <property type="entry name" value="U1 SMALL NUCLEAR RIBONUCLEOPROTEIN C"/>
    <property type="match status" value="1"/>
</dbReference>
<reference evidence="6 7" key="1">
    <citation type="submission" date="2020-09" db="EMBL/GenBank/DDBJ databases">
        <title>De no assembly of potato wild relative species, Solanum commersonii.</title>
        <authorList>
            <person name="Cho K."/>
        </authorList>
    </citation>
    <scope>NUCLEOTIDE SEQUENCE [LARGE SCALE GENOMIC DNA]</scope>
    <source>
        <strain evidence="6">LZ3.2</strain>
        <tissue evidence="6">Leaf</tissue>
    </source>
</reference>
<dbReference type="Gene3D" id="3.30.160.60">
    <property type="entry name" value="Classic Zinc Finger"/>
    <property type="match status" value="1"/>
</dbReference>
<feature type="region of interest" description="Disordered" evidence="4">
    <location>
        <begin position="43"/>
        <end position="63"/>
    </location>
</feature>
<name>A0A9J6AUW9_SOLCO</name>
<evidence type="ECO:0000256" key="1">
    <source>
        <dbReference type="ARBA" id="ARBA00022723"/>
    </source>
</evidence>
<keyword evidence="1" id="KW-0479">Metal-binding</keyword>
<dbReference type="Proteomes" id="UP000824120">
    <property type="component" value="Chromosome 2"/>
</dbReference>
<dbReference type="PANTHER" id="PTHR31148">
    <property type="entry name" value="U1 SMALL NUCLEAR RIBONUCLEOPROTEIN C"/>
    <property type="match status" value="1"/>
</dbReference>
<dbReference type="OrthoDB" id="76567at2759"/>
<feature type="region of interest" description="Disordered" evidence="4">
    <location>
        <begin position="230"/>
        <end position="267"/>
    </location>
</feature>
<dbReference type="AlphaFoldDB" id="A0A9J6AUW9"/>
<evidence type="ECO:0000313" key="6">
    <source>
        <dbReference type="EMBL" id="KAG5628137.1"/>
    </source>
</evidence>
<evidence type="ECO:0000256" key="2">
    <source>
        <dbReference type="ARBA" id="ARBA00022771"/>
    </source>
</evidence>
<dbReference type="GO" id="GO:0000395">
    <property type="term" value="P:mRNA 5'-splice site recognition"/>
    <property type="evidence" value="ECO:0007669"/>
    <property type="project" value="InterPro"/>
</dbReference>
<accession>A0A9J6AUW9</accession>
<feature type="domain" description="U1-C C2H2-type zinc finger" evidence="5">
    <location>
        <begin position="67"/>
        <end position="83"/>
    </location>
</feature>
<sequence length="267" mass="28667">MALLRKDYGKNSYYLKFNFHLYMQELSHVGVISNYGLDLESDWTSGKPSPHPTNNASRVGKGVTTFNEPSVRKQHNAGYKHKRECHVLCDATNARNCFQANVRSYYLKLEEEQTQILIDQKIKERLGQAVAYQQIGAAYNQHLAAFPGQRPRLPMMPPPMLHVPGAMPPQLMAGARPPILPIPVLGAPGYSAVPPTAPIAGQMPPAASLPMQPNALPAPPALNPLVGVPGGTAPSNLGSAPFPATQSMYQPNPNGIAASSANGTTTS</sequence>
<feature type="compositionally biased region" description="Polar residues" evidence="4">
    <location>
        <begin position="43"/>
        <end position="57"/>
    </location>
</feature>
<keyword evidence="2" id="KW-0863">Zinc-finger</keyword>
<keyword evidence="3" id="KW-0862">Zinc</keyword>
<gene>
    <name evidence="6" type="ORF">H5410_013355</name>
</gene>
<evidence type="ECO:0000259" key="5">
    <source>
        <dbReference type="Pfam" id="PF06220"/>
    </source>
</evidence>
<feature type="compositionally biased region" description="Polar residues" evidence="4">
    <location>
        <begin position="233"/>
        <end position="267"/>
    </location>
</feature>
<dbReference type="GO" id="GO:0008270">
    <property type="term" value="F:zinc ion binding"/>
    <property type="evidence" value="ECO:0007669"/>
    <property type="project" value="UniProtKB-KW"/>
</dbReference>
<dbReference type="EMBL" id="JACXVP010000002">
    <property type="protein sequence ID" value="KAG5628137.1"/>
    <property type="molecule type" value="Genomic_DNA"/>
</dbReference>
<evidence type="ECO:0000256" key="4">
    <source>
        <dbReference type="SAM" id="MobiDB-lite"/>
    </source>
</evidence>
<protein>
    <recommendedName>
        <fullName evidence="5">U1-C C2H2-type zinc finger domain-containing protein</fullName>
    </recommendedName>
</protein>
<dbReference type="Pfam" id="PF06220">
    <property type="entry name" value="zf-U1"/>
    <property type="match status" value="1"/>
</dbReference>
<dbReference type="InterPro" id="IPR017340">
    <property type="entry name" value="U1_snRNP-C"/>
</dbReference>
<comment type="caution">
    <text evidence="6">The sequence shown here is derived from an EMBL/GenBank/DDBJ whole genome shotgun (WGS) entry which is preliminary data.</text>
</comment>
<dbReference type="GO" id="GO:0005685">
    <property type="term" value="C:U1 snRNP"/>
    <property type="evidence" value="ECO:0007669"/>
    <property type="project" value="InterPro"/>
</dbReference>
<dbReference type="GO" id="GO:0030627">
    <property type="term" value="F:pre-mRNA 5'-splice site binding"/>
    <property type="evidence" value="ECO:0007669"/>
    <property type="project" value="InterPro"/>
</dbReference>